<comment type="similarity">
    <text evidence="2">Belongs to the transposase mutator family.</text>
</comment>
<evidence type="ECO:0000256" key="1">
    <source>
        <dbReference type="ARBA" id="ARBA00002190"/>
    </source>
</evidence>
<keyword evidence="8" id="KW-1185">Reference proteome</keyword>
<protein>
    <submittedName>
        <fullName evidence="7">Transposase</fullName>
    </submittedName>
</protein>
<sequence>MLQGISGATAHVGAVRNEHTPIPTDVRNGHRDKVLTTLAGDLDPEVPEVRIGSF</sequence>
<proteinExistence type="inferred from homology"/>
<dbReference type="Pfam" id="PF00872">
    <property type="entry name" value="Transposase_mut"/>
    <property type="match status" value="1"/>
</dbReference>
<organism evidence="7 8">
    <name type="scientific">Streptomyces noboritoensis</name>
    <dbReference type="NCBI Taxonomy" id="67337"/>
    <lineage>
        <taxon>Bacteria</taxon>
        <taxon>Bacillati</taxon>
        <taxon>Actinomycetota</taxon>
        <taxon>Actinomycetes</taxon>
        <taxon>Kitasatosporales</taxon>
        <taxon>Streptomycetaceae</taxon>
        <taxon>Streptomyces</taxon>
    </lineage>
</organism>
<keyword evidence="4" id="KW-0238">DNA-binding</keyword>
<comment type="caution">
    <text evidence="7">The sequence shown here is derived from an EMBL/GenBank/DDBJ whole genome shotgun (WGS) entry which is preliminary data.</text>
</comment>
<dbReference type="InterPro" id="IPR001207">
    <property type="entry name" value="Transposase_mutator"/>
</dbReference>
<evidence type="ECO:0000256" key="2">
    <source>
        <dbReference type="ARBA" id="ARBA00010961"/>
    </source>
</evidence>
<keyword evidence="3" id="KW-0815">Transposition</keyword>
<evidence type="ECO:0000256" key="5">
    <source>
        <dbReference type="ARBA" id="ARBA00023172"/>
    </source>
</evidence>
<comment type="function">
    <text evidence="1">Required for the transposition of the insertion element.</text>
</comment>
<evidence type="ECO:0000256" key="4">
    <source>
        <dbReference type="ARBA" id="ARBA00023125"/>
    </source>
</evidence>
<evidence type="ECO:0000313" key="7">
    <source>
        <dbReference type="EMBL" id="MFC0843237.1"/>
    </source>
</evidence>
<reference evidence="7 8" key="1">
    <citation type="submission" date="2024-09" db="EMBL/GenBank/DDBJ databases">
        <authorList>
            <person name="Sun Q."/>
            <person name="Mori K."/>
        </authorList>
    </citation>
    <scope>NUCLEOTIDE SEQUENCE [LARGE SCALE GENOMIC DNA]</scope>
    <source>
        <strain evidence="7 8">JCM 4557</strain>
    </source>
</reference>
<dbReference type="EMBL" id="JBHMQV010000004">
    <property type="protein sequence ID" value="MFC0843237.1"/>
    <property type="molecule type" value="Genomic_DNA"/>
</dbReference>
<dbReference type="Proteomes" id="UP001589887">
    <property type="component" value="Unassembled WGS sequence"/>
</dbReference>
<evidence type="ECO:0000313" key="8">
    <source>
        <dbReference type="Proteomes" id="UP001589887"/>
    </source>
</evidence>
<name>A0ABV6TBS2_9ACTN</name>
<evidence type="ECO:0000256" key="3">
    <source>
        <dbReference type="ARBA" id="ARBA00022578"/>
    </source>
</evidence>
<evidence type="ECO:0000256" key="6">
    <source>
        <dbReference type="SAM" id="MobiDB-lite"/>
    </source>
</evidence>
<dbReference type="RefSeq" id="WP_394317048.1">
    <property type="nucleotide sequence ID" value="NZ_JBHMQV010000004.1"/>
</dbReference>
<keyword evidence="5" id="KW-0233">DNA recombination</keyword>
<gene>
    <name evidence="7" type="ORF">ACFH04_05740</name>
</gene>
<accession>A0ABV6TBS2</accession>
<feature type="region of interest" description="Disordered" evidence="6">
    <location>
        <begin position="1"/>
        <end position="30"/>
    </location>
</feature>